<dbReference type="InterPro" id="IPR001242">
    <property type="entry name" value="Condensation_dom"/>
</dbReference>
<comment type="cofactor">
    <cofactor evidence="1">
        <name>pantetheine 4'-phosphate</name>
        <dbReference type="ChEBI" id="CHEBI:47942"/>
    </cofactor>
</comment>
<evidence type="ECO:0000256" key="4">
    <source>
        <dbReference type="ARBA" id="ARBA00022553"/>
    </source>
</evidence>
<evidence type="ECO:0000313" key="14">
    <source>
        <dbReference type="Proteomes" id="UP000064912"/>
    </source>
</evidence>
<dbReference type="FunFam" id="3.30.559.10:FF:000023">
    <property type="entry name" value="Non-ribosomal peptide synthetase"/>
    <property type="match status" value="1"/>
</dbReference>
<organism evidence="13 14">
    <name type="scientific">Rhodovulum sulfidophilum</name>
    <name type="common">Rhodobacter sulfidophilus</name>
    <dbReference type="NCBI Taxonomy" id="35806"/>
    <lineage>
        <taxon>Bacteria</taxon>
        <taxon>Pseudomonadati</taxon>
        <taxon>Pseudomonadota</taxon>
        <taxon>Alphaproteobacteria</taxon>
        <taxon>Rhodobacterales</taxon>
        <taxon>Paracoccaceae</taxon>
        <taxon>Rhodovulum</taxon>
    </lineage>
</organism>
<dbReference type="InterPro" id="IPR016035">
    <property type="entry name" value="Acyl_Trfase/lysoPLipase"/>
</dbReference>
<dbReference type="GO" id="GO:0016874">
    <property type="term" value="F:ligase activity"/>
    <property type="evidence" value="ECO:0007669"/>
    <property type="project" value="UniProtKB-KW"/>
</dbReference>
<dbReference type="InterPro" id="IPR001227">
    <property type="entry name" value="Ac_transferase_dom_sf"/>
</dbReference>
<gene>
    <name evidence="13" type="ORF">NHU_00899</name>
</gene>
<dbReference type="Proteomes" id="UP000064912">
    <property type="component" value="Chromosome"/>
</dbReference>
<dbReference type="Pfam" id="PF00698">
    <property type="entry name" value="Acyl_transf_1"/>
    <property type="match status" value="1"/>
</dbReference>
<dbReference type="InterPro" id="IPR016036">
    <property type="entry name" value="Malonyl_transacylase_ACP-bd"/>
</dbReference>
<dbReference type="SUPFAM" id="SSF53335">
    <property type="entry name" value="S-adenosyl-L-methionine-dependent methyltransferases"/>
    <property type="match status" value="1"/>
</dbReference>
<dbReference type="SUPFAM" id="SSF53474">
    <property type="entry name" value="alpha/beta-Hydrolases"/>
    <property type="match status" value="1"/>
</dbReference>
<dbReference type="PROSITE" id="PS00455">
    <property type="entry name" value="AMP_BINDING"/>
    <property type="match status" value="1"/>
</dbReference>
<dbReference type="InterPro" id="IPR009081">
    <property type="entry name" value="PP-bd_ACP"/>
</dbReference>
<dbReference type="CDD" id="cd00833">
    <property type="entry name" value="PKS"/>
    <property type="match status" value="1"/>
</dbReference>
<name>A0A0D6AZ68_RHOSU</name>
<dbReference type="GO" id="GO:0005737">
    <property type="term" value="C:cytoplasm"/>
    <property type="evidence" value="ECO:0007669"/>
    <property type="project" value="TreeGrafter"/>
</dbReference>
<dbReference type="NCBIfam" id="TIGR01733">
    <property type="entry name" value="AA-adenyl-dom"/>
    <property type="match status" value="1"/>
</dbReference>
<dbReference type="PANTHER" id="PTHR43775">
    <property type="entry name" value="FATTY ACID SYNTHASE"/>
    <property type="match status" value="1"/>
</dbReference>
<feature type="domain" description="Ketosynthase family 3 (KS3)" evidence="12">
    <location>
        <begin position="20"/>
        <end position="443"/>
    </location>
</feature>
<keyword evidence="7" id="KW-0677">Repeat</keyword>
<dbReference type="PROSITE" id="PS52004">
    <property type="entry name" value="KS3_2"/>
    <property type="match status" value="1"/>
</dbReference>
<dbReference type="InterPro" id="IPR036291">
    <property type="entry name" value="NAD(P)-bd_dom_sf"/>
</dbReference>
<dbReference type="Gene3D" id="3.40.47.10">
    <property type="match status" value="1"/>
</dbReference>
<dbReference type="InterPro" id="IPR020845">
    <property type="entry name" value="AMP-binding_CS"/>
</dbReference>
<dbReference type="Pfam" id="PF02801">
    <property type="entry name" value="Ketoacyl-synt_C"/>
    <property type="match status" value="1"/>
</dbReference>
<dbReference type="Gene3D" id="3.30.70.3290">
    <property type="match status" value="1"/>
</dbReference>
<dbReference type="Gene3D" id="3.40.50.150">
    <property type="entry name" value="Vaccinia Virus protein VP39"/>
    <property type="match status" value="1"/>
</dbReference>
<dbReference type="GO" id="GO:0031177">
    <property type="term" value="F:phosphopantetheine binding"/>
    <property type="evidence" value="ECO:0007669"/>
    <property type="project" value="InterPro"/>
</dbReference>
<evidence type="ECO:0000256" key="5">
    <source>
        <dbReference type="ARBA" id="ARBA00022598"/>
    </source>
</evidence>
<dbReference type="GO" id="GO:0004312">
    <property type="term" value="F:fatty acid synthase activity"/>
    <property type="evidence" value="ECO:0007669"/>
    <property type="project" value="TreeGrafter"/>
</dbReference>
<dbReference type="SUPFAM" id="SSF52151">
    <property type="entry name" value="FabD/lysophospholipase-like"/>
    <property type="match status" value="1"/>
</dbReference>
<evidence type="ECO:0000259" key="11">
    <source>
        <dbReference type="PROSITE" id="PS50075"/>
    </source>
</evidence>
<protein>
    <submittedName>
        <fullName evidence="13">Amino acid adenylation domain protein</fullName>
    </submittedName>
</protein>
<dbReference type="InterPro" id="IPR057326">
    <property type="entry name" value="KR_dom"/>
</dbReference>
<dbReference type="SUPFAM" id="SSF52777">
    <property type="entry name" value="CoA-dependent acyltransferases"/>
    <property type="match status" value="2"/>
</dbReference>
<dbReference type="Pfam" id="PF08242">
    <property type="entry name" value="Methyltransf_12"/>
    <property type="match status" value="1"/>
</dbReference>
<dbReference type="InterPro" id="IPR013217">
    <property type="entry name" value="Methyltransf_12"/>
</dbReference>
<dbReference type="Pfam" id="PF00109">
    <property type="entry name" value="ketoacyl-synt"/>
    <property type="match status" value="1"/>
</dbReference>
<dbReference type="PROSITE" id="PS00606">
    <property type="entry name" value="KS3_1"/>
    <property type="match status" value="1"/>
</dbReference>
<evidence type="ECO:0000256" key="3">
    <source>
        <dbReference type="ARBA" id="ARBA00022450"/>
    </source>
</evidence>
<feature type="domain" description="Carrier" evidence="11">
    <location>
        <begin position="1745"/>
        <end position="1819"/>
    </location>
</feature>
<evidence type="ECO:0000256" key="8">
    <source>
        <dbReference type="ARBA" id="ARBA00023268"/>
    </source>
</evidence>
<dbReference type="Pfam" id="PF08659">
    <property type="entry name" value="KR"/>
    <property type="match status" value="1"/>
</dbReference>
<dbReference type="InterPro" id="IPR029063">
    <property type="entry name" value="SAM-dependent_MTases_sf"/>
</dbReference>
<evidence type="ECO:0000256" key="2">
    <source>
        <dbReference type="ARBA" id="ARBA00004924"/>
    </source>
</evidence>
<dbReference type="SMART" id="SM00825">
    <property type="entry name" value="PKS_KS"/>
    <property type="match status" value="1"/>
</dbReference>
<dbReference type="InterPro" id="IPR029058">
    <property type="entry name" value="AB_hydrolase_fold"/>
</dbReference>
<dbReference type="SUPFAM" id="SSF53901">
    <property type="entry name" value="Thiolase-like"/>
    <property type="match status" value="1"/>
</dbReference>
<dbReference type="SMART" id="SM00827">
    <property type="entry name" value="PKS_AT"/>
    <property type="match status" value="1"/>
</dbReference>
<dbReference type="Gene3D" id="3.30.559.10">
    <property type="entry name" value="Chloramphenicol acetyltransferase-like domain"/>
    <property type="match status" value="1"/>
</dbReference>
<dbReference type="EMBL" id="AP014800">
    <property type="protein sequence ID" value="BAQ68066.1"/>
    <property type="molecule type" value="Genomic_DNA"/>
</dbReference>
<dbReference type="GO" id="GO:0005886">
    <property type="term" value="C:plasma membrane"/>
    <property type="evidence" value="ECO:0007669"/>
    <property type="project" value="TreeGrafter"/>
</dbReference>
<dbReference type="InterPro" id="IPR018201">
    <property type="entry name" value="Ketoacyl_synth_AS"/>
</dbReference>
<dbReference type="GO" id="GO:0071770">
    <property type="term" value="P:DIM/DIP cell wall layer assembly"/>
    <property type="evidence" value="ECO:0007669"/>
    <property type="project" value="TreeGrafter"/>
</dbReference>
<accession>A0A0D6AZ68</accession>
<dbReference type="InterPro" id="IPR014030">
    <property type="entry name" value="Ketoacyl_synth_N"/>
</dbReference>
<evidence type="ECO:0000313" key="13">
    <source>
        <dbReference type="EMBL" id="BAQ68066.1"/>
    </source>
</evidence>
<evidence type="ECO:0000256" key="9">
    <source>
        <dbReference type="ARBA" id="ARBA00029443"/>
    </source>
</evidence>
<dbReference type="InterPro" id="IPR010071">
    <property type="entry name" value="AA_adenyl_dom"/>
</dbReference>
<dbReference type="InterPro" id="IPR016039">
    <property type="entry name" value="Thiolase-like"/>
</dbReference>
<dbReference type="GO" id="GO:0006633">
    <property type="term" value="P:fatty acid biosynthetic process"/>
    <property type="evidence" value="ECO:0007669"/>
    <property type="project" value="InterPro"/>
</dbReference>
<proteinExistence type="inferred from homology"/>
<keyword evidence="8" id="KW-0511">Multifunctional enzyme</keyword>
<dbReference type="Pfam" id="PF00550">
    <property type="entry name" value="PP-binding"/>
    <property type="match status" value="2"/>
</dbReference>
<dbReference type="InterPro" id="IPR023213">
    <property type="entry name" value="CAT-like_dom_sf"/>
</dbReference>
<dbReference type="InterPro" id="IPR042099">
    <property type="entry name" value="ANL_N_sf"/>
</dbReference>
<dbReference type="InterPro" id="IPR029479">
    <property type="entry name" value="Nitroreductase"/>
</dbReference>
<dbReference type="CDD" id="cd19535">
    <property type="entry name" value="Cyc_NRPS"/>
    <property type="match status" value="1"/>
</dbReference>
<dbReference type="Pfam" id="PF00668">
    <property type="entry name" value="Condensation"/>
    <property type="match status" value="1"/>
</dbReference>
<dbReference type="Gene3D" id="3.40.50.12780">
    <property type="entry name" value="N-terminal domain of ligase-like"/>
    <property type="match status" value="1"/>
</dbReference>
<dbReference type="SUPFAM" id="SSF56801">
    <property type="entry name" value="Acetyl-CoA synthetase-like"/>
    <property type="match status" value="1"/>
</dbReference>
<dbReference type="Gene3D" id="3.30.300.30">
    <property type="match status" value="1"/>
</dbReference>
<dbReference type="InterPro" id="IPR036736">
    <property type="entry name" value="ACP-like_sf"/>
</dbReference>
<dbReference type="Gene3D" id="3.40.109.10">
    <property type="entry name" value="NADH Oxidase"/>
    <property type="match status" value="1"/>
</dbReference>
<dbReference type="CDD" id="cd05274">
    <property type="entry name" value="KR_FAS_SDR_x"/>
    <property type="match status" value="1"/>
</dbReference>
<evidence type="ECO:0000256" key="1">
    <source>
        <dbReference type="ARBA" id="ARBA00001957"/>
    </source>
</evidence>
<keyword evidence="4" id="KW-0597">Phosphoprotein</keyword>
<dbReference type="SUPFAM" id="SSF47336">
    <property type="entry name" value="ACP-like"/>
    <property type="match status" value="2"/>
</dbReference>
<comment type="similarity">
    <text evidence="9">In the C-terminal section; belongs to the NRP synthetase family.</text>
</comment>
<dbReference type="InterPro" id="IPR020841">
    <property type="entry name" value="PKS_Beta-ketoAc_synthase_dom"/>
</dbReference>
<dbReference type="SUPFAM" id="SSF55048">
    <property type="entry name" value="Probable ACP-binding domain of malonyl-CoA ACP transacylase"/>
    <property type="match status" value="1"/>
</dbReference>
<dbReference type="GO" id="GO:0009403">
    <property type="term" value="P:toxin biosynthetic process"/>
    <property type="evidence" value="ECO:0007669"/>
    <property type="project" value="UniProtKB-ARBA"/>
</dbReference>
<reference evidence="13 14" key="1">
    <citation type="submission" date="2015-02" db="EMBL/GenBank/DDBJ databases">
        <title>Genome sequene of Rhodovulum sulfidophilum DSM 2351.</title>
        <authorList>
            <person name="Nagao N."/>
        </authorList>
    </citation>
    <scope>NUCLEOTIDE SEQUENCE [LARGE SCALE GENOMIC DNA]</scope>
    <source>
        <strain evidence="13 14">DSM 2351</strain>
    </source>
</reference>
<dbReference type="SUPFAM" id="SSF51735">
    <property type="entry name" value="NAD(P)-binding Rossmann-fold domains"/>
    <property type="match status" value="2"/>
</dbReference>
<keyword evidence="6" id="KW-0808">Transferase</keyword>
<dbReference type="KEGG" id="rsu:NHU_00899"/>
<dbReference type="PATRIC" id="fig|35806.4.peg.920"/>
<dbReference type="InterPro" id="IPR020806">
    <property type="entry name" value="PKS_PP-bd"/>
</dbReference>
<dbReference type="InterPro" id="IPR045851">
    <property type="entry name" value="AMP-bd_C_sf"/>
</dbReference>
<dbReference type="InterPro" id="IPR014043">
    <property type="entry name" value="Acyl_transferase_dom"/>
</dbReference>
<dbReference type="SMART" id="SM00822">
    <property type="entry name" value="PKS_KR"/>
    <property type="match status" value="1"/>
</dbReference>
<dbReference type="Gene3D" id="3.40.366.10">
    <property type="entry name" value="Malonyl-Coenzyme A Acyl Carrier Protein, domain 2"/>
    <property type="match status" value="1"/>
</dbReference>
<sequence length="3383" mass="351629">MYLETTGGPQAGELIPAYGENAVAIVGMALRVPGADTVPAFWSMLREGRDGVVELGPSDLERSGLDPALIDCPGYVACAAVLSDPDCFDYALFGLSRREAEGIDPQHRLFLQCLWSAFEDSGRDPRHIRELCGVFASARLSMRLMRGGADFASPNAAGLMQTLIGADKDYLATRAAYLFDLRGPAMTVQTACSSSLVAVHMAAQSLLNGECDLAVAGGVTLNEPQHIGYFWQEGLILSRDGICRPFDAEASGTIGGNGCGVVILRRLADAVADGDPVAAVIRGSAVNNDGAAKAGYTAPGVEGQIAVLTEALAAAGAAPESLCHVETHGTGTGLGDPVEASALAGAFGPMEGRRVALGSVKANTGHLDAAAGVVSLIKAALALQHAEIPPLAHFKSPHPDLALDGTGFYIPLRPEPMTGPGPLRAGVSSFGFGGTNAHAVLERWAGAGDAASAEETPGGKGTGESRDAGPAVLPLAAPDPEALSALKEAFRARLFGEPEDDARAVARAAAARPHVSDPGLHCRAAVIALQPGDLAAGLSGEGPALVLEGEALAEPAPVFVFSGQGSQRPGVSAELFDRSAAYREMLQRCAAVADPVWAPGDLVGQVLSAGEERLGEPEITQPVIYAAQVASAAYWQALGGEPAAVIGQSFGEFAAAVVAGAMTPETGMRMILARTTAITALPQTGAMASVHGDEGALRRALAECDGAGIAAVNGPGLFVISGLREAVEQIAARLDAEGASVRPLRIAHALHGALMDPALAAFGAAIEWLPVEAPRLPFFSSALGRRFGPDERPDAAYWVQHMRQPVRFAEAAAALGGAFVGPYLDLGMDASAVKLLARNGLPEAYCIPTLDPQLPAGMRAATSAARVWMAGVPLDWSGLQGGAPRHLPGIPGYPFAKTRLPAPASAPSGPLTGPALHRAAQAAGAAALRGAQIVTAEAFGRGRAALEDLARLYLCDALSRVDGGSAVPRFRPFVRRVSAMLEAEGHGLSAAEPGEIAPAEARARATAGDSPGITGALEAVGRALPDILTGARDPLEVLHSAGTVDQAFAIYSETPTARFFNPVVREAFRALLEGFGTGRALSVAEIGAGTGATAARLLPLLRPEIDRYLFTDIGPAFVEAARQTFVEYGQAEYAVLDIGQDPEGQGVAPGTADIAVAVNVLHAAPDIDAALAHTAALLAPGGFLILDELTSADCLSELSTGLLIPSVTDARREGQPFMTPEGWRAALEAAGFEDIRILPDPGGPLDLAGEHVILARKAGELVVHEDPRPMLIEGGLRCYAWQWLPGEAAPWAEDPADLVLGLPGEGLPAGAVPAGTAEDIRSAVAEMARSGGAGPLRLLDLRALQAGEEGPDPADTACLRLLDLVTALEGGPRVQVTLVLRNGALGLDGDAADPVQAALMGLARVIAIGHPELDLRICDTGDLRPDAALAWLRPDAAISALRAGEMQVPRIAERPMPGAAPFRAGPADAALIFGGAGGIGQKLALWLAGMGCGRIFIAGRATAATPLPDALAPIAARITRLQADARNPAAMDRMEADLAEVAPDLSLIFHCAALTEAADLPEDPRAAFSEILAPKTRGAAALDRLSRRFPVRQFVLFSSSVSMAPTYGLPHYAAANAYLDGLAARRRSEGLPGLSVSWGAWSDAGVVAREGEAGRLEKGGLRGVASDLAFGLLARAMGGNGTPAHIGLIDMDWKVFLRAFGEGNAPDIYAGLAAAPAAPRDDGAPQLDQALRRAVADASGAEAPGLVLPLVADAVGAALGREGAALDPDVQLTELGLDSLMFLDGVSKMSRDLGVKVSPNAMFRDFTLKGIARHFAAAMREDAADLPVQIVHDAARRHDPFPLSDVQEAYWIGRAADMDLGAVACHGYSEIDCPDLDLRRLEAAWNAVLAAHDMLRAVIGPDGRQRVLPMAETGPYRIRREDLTDLSEPDRQAALQEIRQSLSHKVTDASCWPLFEIRATEIGPGLTRLHFSLDNIVADGRSIGLVLQQWMEAYGQAEPHVEAPAIGFRDYMIALSELRCGPDHAAARDYWQGRLDDLPPAPALPLDARTEPGPFRRLSLSLPSEDWARLRGLAAETAGLTPSGLLLACYAEALSRYSGQSRLTVNVPTFNRQPLHPDINEVVGEFTSMILLGLDLEGPAFADRARAVQERLFEDQRHDGYSGIQVMRDRARRAGDPAAARMPVVFTSTFGLTASLDGTYSGGADRIAALGTEVFTISQTPQVLLDCHVHDRDGRLNVHWDYRSGRLPAAVVEPMFEAFSALIWRLAEGPGAWAEADPMPLPAGQAALWQAFNRTAAPALLPPPEETLTSGFLRSLADRPEALALAAGGQRLDYAGLAARAGQWLAALKGVGAGPGTRVAISLSKGAEQIAACLAVVLSGAAYVPVSPAQPALRRQAILEHAAPVAVIADDGGTGQNRGGHGGCRGEGRTDVPVLTPAEAAAHAPAPLTDSARAEDLAYIVFTSGSTGTPKGVAVRHRAALATLRDVQKRFALSPTDRVFGVSDLGFDLSVFDIFATFAAGAALVLPDPCDRPDPTAWAAAMQAGGATVWNSAPAVMEIALCEPQGMDALRLVMLSGDWIPLNLPGRIRAAAPAAEIHSLGGATEAGIWSVGYPLSEGIPEGWSSVPYGRPLVNQSLHVLDARMRPCPPLVPGDLYIGGAALADGYWQSPEQTAAAFLQGPDGGLLYRTGDIARLHPSGVIEFLGRSGSQLKINGCRVETGEIEAAFLALPGVTRAIVAARPAERGAAEGASGRGVALVAWVLGDGLDPVALRAGLARRLPPELLPGHIAILARLPVTPNGKIDMRALPDCMCDDMPGPVSGTVPAAGQKGGLAARLCAALGVRPEDRHRNLFELGVTSLAMARAVAGLRAEGLSLQLADIYAAQDLETLAARLTGPQPAAPDKAYRQDDMALWCAAQEIAMTPEARREVKARNAAGIAGGRSGDVPLPQVFALGGFDLRYSCRSFRPGAPSQEMLGAWLAAARLGMQEDMPVGGWGSAGAAFPLDLWSLMPEGEGYRWWLYRPAVHALRPGRMADLIPQDLSPMNGWVSEAHGLLAVAADMSRLAPLYGGDAARLALLEAGAASQTLELSAAAAGLGCCQLGDIDSVRTARSFGAGEGVFVLNAMAFGLPDPDARATRRSRIAPIPAQAGAPSSAMLIGGADHGDLAFGDLRAALPAGWTVLAAPEREPALPPVAWAAGIDTGTLPGDLLLVGHSLGGLHAWALAERLEAEGRPARAVAVIDARPFDAELVAQSGGPLQLFAMLNGSAARAESLEALWHRLPAGHPARARGLSAFGRRHAQFAEEIAACTGYSPTPLAATPAILLTAGDNNPARIADGWRALGLVPELLPGDHLSCLCGAGAGRIAACLRAAASGNGKETET</sequence>
<dbReference type="InterPro" id="IPR000873">
    <property type="entry name" value="AMP-dep_synth/lig_dom"/>
</dbReference>
<dbReference type="Gene3D" id="3.40.50.1820">
    <property type="entry name" value="alpha/beta hydrolase"/>
    <property type="match status" value="1"/>
</dbReference>
<dbReference type="InterPro" id="IPR050091">
    <property type="entry name" value="PKS_NRPS_Biosynth_Enz"/>
</dbReference>
<dbReference type="InterPro" id="IPR057737">
    <property type="entry name" value="Condensation_MtbB-like"/>
</dbReference>
<evidence type="ECO:0000259" key="12">
    <source>
        <dbReference type="PROSITE" id="PS52004"/>
    </source>
</evidence>
<dbReference type="InterPro" id="IPR013968">
    <property type="entry name" value="PKS_KR"/>
</dbReference>
<dbReference type="PANTHER" id="PTHR43775:SF37">
    <property type="entry name" value="SI:DKEY-61P9.11"/>
    <property type="match status" value="1"/>
</dbReference>
<evidence type="ECO:0000256" key="6">
    <source>
        <dbReference type="ARBA" id="ARBA00022679"/>
    </source>
</evidence>
<feature type="region of interest" description="Disordered" evidence="10">
    <location>
        <begin position="447"/>
        <end position="475"/>
    </location>
</feature>
<dbReference type="FunFam" id="3.30.559.30:FF:000006">
    <property type="entry name" value="Yersiniabactin polyketide/non-ribosomal peptide synthetase"/>
    <property type="match status" value="1"/>
</dbReference>
<dbReference type="Pfam" id="PF16197">
    <property type="entry name" value="KAsynt_C_assoc"/>
    <property type="match status" value="1"/>
</dbReference>
<dbReference type="SUPFAM" id="SSF55469">
    <property type="entry name" value="FMN-dependent nitroreductase-like"/>
    <property type="match status" value="1"/>
</dbReference>
<keyword evidence="5" id="KW-0436">Ligase</keyword>
<dbReference type="GO" id="GO:0004315">
    <property type="term" value="F:3-oxoacyl-[acyl-carrier-protein] synthase activity"/>
    <property type="evidence" value="ECO:0007669"/>
    <property type="project" value="InterPro"/>
</dbReference>
<evidence type="ECO:0000256" key="7">
    <source>
        <dbReference type="ARBA" id="ARBA00022737"/>
    </source>
</evidence>
<dbReference type="PROSITE" id="PS50075">
    <property type="entry name" value="CARRIER"/>
    <property type="match status" value="1"/>
</dbReference>
<dbReference type="Gene3D" id="3.30.559.30">
    <property type="entry name" value="Nonribosomal peptide synthetase, condensation domain"/>
    <property type="match status" value="1"/>
</dbReference>
<dbReference type="InterPro" id="IPR032821">
    <property type="entry name" value="PKS_assoc"/>
</dbReference>
<dbReference type="Pfam" id="PF00501">
    <property type="entry name" value="AMP-binding"/>
    <property type="match status" value="1"/>
</dbReference>
<dbReference type="GO" id="GO:0016491">
    <property type="term" value="F:oxidoreductase activity"/>
    <property type="evidence" value="ECO:0007669"/>
    <property type="project" value="InterPro"/>
</dbReference>
<keyword evidence="3" id="KW-0596">Phosphopantetheine</keyword>
<dbReference type="Gene3D" id="1.10.1200.10">
    <property type="entry name" value="ACP-like"/>
    <property type="match status" value="2"/>
</dbReference>
<dbReference type="Gene3D" id="3.40.50.720">
    <property type="entry name" value="NAD(P)-binding Rossmann-like Domain"/>
    <property type="match status" value="1"/>
</dbReference>
<comment type="pathway">
    <text evidence="2">Siderophore biosynthesis.</text>
</comment>
<evidence type="ECO:0000256" key="10">
    <source>
        <dbReference type="SAM" id="MobiDB-lite"/>
    </source>
</evidence>
<dbReference type="InterPro" id="IPR000415">
    <property type="entry name" value="Nitroreductase-like"/>
</dbReference>
<dbReference type="Pfam" id="PF00881">
    <property type="entry name" value="Nitroreductase"/>
    <property type="match status" value="1"/>
</dbReference>
<dbReference type="InterPro" id="IPR014031">
    <property type="entry name" value="Ketoacyl_synth_C"/>
</dbReference>
<dbReference type="SMART" id="SM00823">
    <property type="entry name" value="PKS_PP"/>
    <property type="match status" value="2"/>
</dbReference>